<evidence type="ECO:0000313" key="2">
    <source>
        <dbReference type="Proteomes" id="UP000011518"/>
    </source>
</evidence>
<proteinExistence type="predicted"/>
<dbReference type="Proteomes" id="UP000011518">
    <property type="component" value="Unassembled WGS sequence"/>
</dbReference>
<organism evidence="1 2">
    <name type="scientific">Tupaia chinensis</name>
    <name type="common">Chinese tree shrew</name>
    <name type="synonym">Tupaia belangeri chinensis</name>
    <dbReference type="NCBI Taxonomy" id="246437"/>
    <lineage>
        <taxon>Eukaryota</taxon>
        <taxon>Metazoa</taxon>
        <taxon>Chordata</taxon>
        <taxon>Craniata</taxon>
        <taxon>Vertebrata</taxon>
        <taxon>Euteleostomi</taxon>
        <taxon>Mammalia</taxon>
        <taxon>Eutheria</taxon>
        <taxon>Euarchontoglires</taxon>
        <taxon>Scandentia</taxon>
        <taxon>Tupaiidae</taxon>
        <taxon>Tupaia</taxon>
    </lineage>
</organism>
<name>L9LBA4_TUPCH</name>
<keyword evidence="2" id="KW-1185">Reference proteome</keyword>
<accession>L9LBA4</accession>
<dbReference type="InParanoid" id="L9LBA4"/>
<reference evidence="2" key="2">
    <citation type="journal article" date="2013" name="Nat. Commun.">
        <title>Genome of the Chinese tree shrew.</title>
        <authorList>
            <person name="Fan Y."/>
            <person name="Huang Z.Y."/>
            <person name="Cao C.C."/>
            <person name="Chen C.S."/>
            <person name="Chen Y.X."/>
            <person name="Fan D.D."/>
            <person name="He J."/>
            <person name="Hou H.L."/>
            <person name="Hu L."/>
            <person name="Hu X.T."/>
            <person name="Jiang X.T."/>
            <person name="Lai R."/>
            <person name="Lang Y.S."/>
            <person name="Liang B."/>
            <person name="Liao S.G."/>
            <person name="Mu D."/>
            <person name="Ma Y.Y."/>
            <person name="Niu Y.Y."/>
            <person name="Sun X.Q."/>
            <person name="Xia J.Q."/>
            <person name="Xiao J."/>
            <person name="Xiong Z.Q."/>
            <person name="Xu L."/>
            <person name="Yang L."/>
            <person name="Zhang Y."/>
            <person name="Zhao W."/>
            <person name="Zhao X.D."/>
            <person name="Zheng Y.T."/>
            <person name="Zhou J.M."/>
            <person name="Zhu Y.B."/>
            <person name="Zhang G.J."/>
            <person name="Wang J."/>
            <person name="Yao Y.G."/>
        </authorList>
    </citation>
    <scope>NUCLEOTIDE SEQUENCE [LARGE SCALE GENOMIC DNA]</scope>
</reference>
<dbReference type="EMBL" id="KB320451">
    <property type="protein sequence ID" value="ELW71959.1"/>
    <property type="molecule type" value="Genomic_DNA"/>
</dbReference>
<reference evidence="2" key="1">
    <citation type="submission" date="2012-07" db="EMBL/GenBank/DDBJ databases">
        <title>Genome of the Chinese tree shrew, a rising model animal genetically related to primates.</title>
        <authorList>
            <person name="Zhang G."/>
            <person name="Fan Y."/>
            <person name="Yao Y."/>
            <person name="Huang Z."/>
        </authorList>
    </citation>
    <scope>NUCLEOTIDE SEQUENCE [LARGE SCALE GENOMIC DNA]</scope>
</reference>
<dbReference type="AlphaFoldDB" id="L9LBA4"/>
<evidence type="ECO:0000313" key="1">
    <source>
        <dbReference type="EMBL" id="ELW71959.1"/>
    </source>
</evidence>
<sequence>MPKALNHILLPNSYVHWSLHDSTILGLCQKQRSLPREACCFSNAPVKLSTSSAWGCVARVGGDLYSYMQSFVLSSLQDCPEGSTHFPTMRILQTWQMTISGPCLAVITESDETPTPTPIDYALDWPSSEVPPSCGSVARTS</sequence>
<protein>
    <submittedName>
        <fullName evidence="1">Uncharacterized protein</fullName>
    </submittedName>
</protein>
<gene>
    <name evidence="1" type="ORF">TREES_T100010497</name>
</gene>